<reference evidence="1 2" key="1">
    <citation type="submission" date="2019-03" db="EMBL/GenBank/DDBJ databases">
        <title>Single cell metagenomics reveals metabolic interactions within the superorganism composed of flagellate Streblomastix strix and complex community of Bacteroidetes bacteria on its surface.</title>
        <authorList>
            <person name="Treitli S.C."/>
            <person name="Kolisko M."/>
            <person name="Husnik F."/>
            <person name="Keeling P."/>
            <person name="Hampl V."/>
        </authorList>
    </citation>
    <scope>NUCLEOTIDE SEQUENCE [LARGE SCALE GENOMIC DNA]</scope>
    <source>
        <strain evidence="1">ST1C</strain>
    </source>
</reference>
<dbReference type="Proteomes" id="UP000324800">
    <property type="component" value="Unassembled WGS sequence"/>
</dbReference>
<feature type="non-terminal residue" evidence="1">
    <location>
        <position position="117"/>
    </location>
</feature>
<accession>A0A5J4T467</accession>
<gene>
    <name evidence="1" type="ORF">EZS28_051595</name>
</gene>
<sequence length="117" mass="13629">MRVNQPYRTEADISILRGATTDEISEATEHGSVNFDEKGKMEFSDQAYKQIIKNEVVYYSSIDRVIQKLLFHSINIVLPTIKQAKYAQKFVETKDYVDKCSNLELMIQNWTFTQNNI</sequence>
<comment type="caution">
    <text evidence="1">The sequence shown here is derived from an EMBL/GenBank/DDBJ whole genome shotgun (WGS) entry which is preliminary data.</text>
</comment>
<organism evidence="1 2">
    <name type="scientific">Streblomastix strix</name>
    <dbReference type="NCBI Taxonomy" id="222440"/>
    <lineage>
        <taxon>Eukaryota</taxon>
        <taxon>Metamonada</taxon>
        <taxon>Preaxostyla</taxon>
        <taxon>Oxymonadida</taxon>
        <taxon>Streblomastigidae</taxon>
        <taxon>Streblomastix</taxon>
    </lineage>
</organism>
<evidence type="ECO:0000313" key="1">
    <source>
        <dbReference type="EMBL" id="KAA6352878.1"/>
    </source>
</evidence>
<name>A0A5J4T467_9EUKA</name>
<proteinExistence type="predicted"/>
<dbReference type="EMBL" id="SNRW01039155">
    <property type="protein sequence ID" value="KAA6352878.1"/>
    <property type="molecule type" value="Genomic_DNA"/>
</dbReference>
<dbReference type="AlphaFoldDB" id="A0A5J4T467"/>
<protein>
    <submittedName>
        <fullName evidence="1">Uncharacterized protein</fullName>
    </submittedName>
</protein>
<evidence type="ECO:0000313" key="2">
    <source>
        <dbReference type="Proteomes" id="UP000324800"/>
    </source>
</evidence>